<name>A0A9P0QRS7_9ASCO</name>
<evidence type="ECO:0000313" key="7">
    <source>
        <dbReference type="EMBL" id="CAH2353738.1"/>
    </source>
</evidence>
<accession>A0A9P0QRS7</accession>
<comment type="caution">
    <text evidence="7">The sequence shown here is derived from an EMBL/GenBank/DDBJ whole genome shotgun (WGS) entry which is preliminary data.</text>
</comment>
<evidence type="ECO:0000256" key="5">
    <source>
        <dbReference type="SAM" id="MobiDB-lite"/>
    </source>
</evidence>
<dbReference type="GO" id="GO:0046982">
    <property type="term" value="F:protein heterodimerization activity"/>
    <property type="evidence" value="ECO:0007669"/>
    <property type="project" value="InterPro"/>
</dbReference>
<feature type="domain" description="Bromodomain associated" evidence="6">
    <location>
        <begin position="5"/>
        <end position="95"/>
    </location>
</feature>
<feature type="compositionally biased region" description="Basic and acidic residues" evidence="5">
    <location>
        <begin position="176"/>
        <end position="195"/>
    </location>
</feature>
<dbReference type="InterPro" id="IPR006565">
    <property type="entry name" value="BTP"/>
</dbReference>
<evidence type="ECO:0000259" key="6">
    <source>
        <dbReference type="SMART" id="SM00576"/>
    </source>
</evidence>
<dbReference type="CDD" id="cd00076">
    <property type="entry name" value="HFD_SF"/>
    <property type="match status" value="1"/>
</dbReference>
<protein>
    <submittedName>
        <fullName evidence="7">Transcription initiation factor TFIID subunit 3</fullName>
    </submittedName>
</protein>
<dbReference type="Pfam" id="PF07524">
    <property type="entry name" value="Bromo_TP"/>
    <property type="match status" value="1"/>
</dbReference>
<dbReference type="Proteomes" id="UP000837801">
    <property type="component" value="Unassembled WGS sequence"/>
</dbReference>
<dbReference type="Gene3D" id="1.10.20.10">
    <property type="entry name" value="Histone, subunit A"/>
    <property type="match status" value="1"/>
</dbReference>
<dbReference type="AlphaFoldDB" id="A0A9P0QRS7"/>
<keyword evidence="4" id="KW-0539">Nucleus</keyword>
<feature type="compositionally biased region" description="Polar residues" evidence="5">
    <location>
        <begin position="360"/>
        <end position="380"/>
    </location>
</feature>
<evidence type="ECO:0000256" key="4">
    <source>
        <dbReference type="ARBA" id="ARBA00023242"/>
    </source>
</evidence>
<comment type="subcellular location">
    <subcellularLocation>
        <location evidence="1">Nucleus</location>
    </subcellularLocation>
</comment>
<dbReference type="EMBL" id="CAKXYY010000012">
    <property type="protein sequence ID" value="CAH2353738.1"/>
    <property type="molecule type" value="Genomic_DNA"/>
</dbReference>
<evidence type="ECO:0000313" key="8">
    <source>
        <dbReference type="Proteomes" id="UP000837801"/>
    </source>
</evidence>
<evidence type="ECO:0000256" key="1">
    <source>
        <dbReference type="ARBA" id="ARBA00004123"/>
    </source>
</evidence>
<dbReference type="GO" id="GO:0005634">
    <property type="term" value="C:nucleus"/>
    <property type="evidence" value="ECO:0007669"/>
    <property type="project" value="UniProtKB-SubCell"/>
</dbReference>
<dbReference type="SMART" id="SM00576">
    <property type="entry name" value="BTP"/>
    <property type="match status" value="1"/>
</dbReference>
<proteinExistence type="predicted"/>
<gene>
    <name evidence="7" type="ORF">CLIB1423_12S01838</name>
</gene>
<keyword evidence="2" id="KW-0805">Transcription regulation</keyword>
<reference evidence="7" key="1">
    <citation type="submission" date="2022-03" db="EMBL/GenBank/DDBJ databases">
        <authorList>
            <person name="Legras J.-L."/>
            <person name="Devillers H."/>
            <person name="Grondin C."/>
        </authorList>
    </citation>
    <scope>NUCLEOTIDE SEQUENCE</scope>
    <source>
        <strain evidence="7">CLIB 1423</strain>
    </source>
</reference>
<keyword evidence="8" id="KW-1185">Reference proteome</keyword>
<dbReference type="InterPro" id="IPR009072">
    <property type="entry name" value="Histone-fold"/>
</dbReference>
<evidence type="ECO:0000256" key="3">
    <source>
        <dbReference type="ARBA" id="ARBA00023163"/>
    </source>
</evidence>
<keyword evidence="3" id="KW-0804">Transcription</keyword>
<organism evidence="7 8">
    <name type="scientific">[Candida] railenensis</name>
    <dbReference type="NCBI Taxonomy" id="45579"/>
    <lineage>
        <taxon>Eukaryota</taxon>
        <taxon>Fungi</taxon>
        <taxon>Dikarya</taxon>
        <taxon>Ascomycota</taxon>
        <taxon>Saccharomycotina</taxon>
        <taxon>Pichiomycetes</taxon>
        <taxon>Debaryomycetaceae</taxon>
        <taxon>Kurtzmaniella</taxon>
    </lineage>
</organism>
<evidence type="ECO:0000256" key="2">
    <source>
        <dbReference type="ARBA" id="ARBA00023015"/>
    </source>
</evidence>
<dbReference type="OrthoDB" id="5402929at2759"/>
<feature type="region of interest" description="Disordered" evidence="5">
    <location>
        <begin position="334"/>
        <end position="380"/>
    </location>
</feature>
<sequence length="380" mass="43244">MVEESSFHFALLRVSIIQILKASGFDKCKPSVVNILTDLYIHYFKLLLLKSLKYANHRLENSSEVGSIGQSAGNDGLSVQDITQAMLDIGFLKPSSGENILDAFDTPPYSNVKDYSTKSAKSFKNWILYSDGFTTSKRLTKVPKPLIKNLIEKRKIDNTDEQDKDTKDKKSKRLKEKQDYYNHFKDPSGADKTEKLSLARDVDEDDEDLDQFTWLNYISEKDLKLGYDMKFINSALDSEIRQSLPNENLHPIENMEQKLQAHLNNLYKFDHILIEIEDEVNGNTTGANNANNSNTNSNVSGVTVTPELSKALPYNLKYNKILLEEPLDEYYEYTQRKREEEGEEELEVQENNSEADLPTGKSTQDNSGNNIEHSSESVAT</sequence>
<feature type="region of interest" description="Disordered" evidence="5">
    <location>
        <begin position="159"/>
        <end position="195"/>
    </location>
</feature>